<feature type="chain" id="PRO_5015726069" evidence="1">
    <location>
        <begin position="29"/>
        <end position="174"/>
    </location>
</feature>
<dbReference type="AlphaFoldDB" id="A0A2U3NWE0"/>
<dbReference type="EMBL" id="FUFA01000005">
    <property type="protein sequence ID" value="SPM35837.1"/>
    <property type="molecule type" value="Genomic_DNA"/>
</dbReference>
<feature type="signal peptide" evidence="1">
    <location>
        <begin position="1"/>
        <end position="28"/>
    </location>
</feature>
<feature type="non-terminal residue" evidence="2">
    <location>
        <position position="1"/>
    </location>
</feature>
<organism evidence="2 3">
    <name type="scientific">Mycobacterium rhizamassiliense</name>
    <dbReference type="NCBI Taxonomy" id="1841860"/>
    <lineage>
        <taxon>Bacteria</taxon>
        <taxon>Bacillati</taxon>
        <taxon>Actinomycetota</taxon>
        <taxon>Actinomycetes</taxon>
        <taxon>Mycobacteriales</taxon>
        <taxon>Mycobacteriaceae</taxon>
        <taxon>Mycobacterium</taxon>
    </lineage>
</organism>
<keyword evidence="1" id="KW-0732">Signal</keyword>
<evidence type="ECO:0000313" key="3">
    <source>
        <dbReference type="Proteomes" id="UP000240988"/>
    </source>
</evidence>
<keyword evidence="3" id="KW-1185">Reference proteome</keyword>
<evidence type="ECO:0000313" key="2">
    <source>
        <dbReference type="EMBL" id="SPM35837.1"/>
    </source>
</evidence>
<accession>A0A2U3NWE0</accession>
<proteinExistence type="predicted"/>
<reference evidence="2 3" key="1">
    <citation type="submission" date="2017-01" db="EMBL/GenBank/DDBJ databases">
        <authorList>
            <consortium name="Urmite Genomes"/>
        </authorList>
    </citation>
    <scope>NUCLEOTIDE SEQUENCE [LARGE SCALE GENOMIC DNA]</scope>
    <source>
        <strain evidence="2 3">AB57</strain>
    </source>
</reference>
<evidence type="ECO:0000256" key="1">
    <source>
        <dbReference type="SAM" id="SignalP"/>
    </source>
</evidence>
<name>A0A2U3NWE0_9MYCO</name>
<gene>
    <name evidence="2" type="ORF">MRAB57_3670</name>
</gene>
<dbReference type="Proteomes" id="UP000240988">
    <property type="component" value="Unassembled WGS sequence"/>
</dbReference>
<protein>
    <submittedName>
        <fullName evidence="2">Uncharacterized protein</fullName>
    </submittedName>
</protein>
<sequence>VGGKTGPRALAIASALVSVLTNSAVAHADAPPFPDLSTYTPDTVGDYFIAVANSGRGEPTAAVYFLTPDPDHVTCDFASGAAQCAGFDYPGVPPAGADKVNWIATDRGVTQSNVSIDSGHKVNGRRVKVLPPKHSIAVGDVICGADGARTLGCKDARGRGFVLSPLGTTWLPHV</sequence>